<dbReference type="GO" id="GO:0004016">
    <property type="term" value="F:adenylate cyclase activity"/>
    <property type="evidence" value="ECO:0007669"/>
    <property type="project" value="UniProtKB-ARBA"/>
</dbReference>
<dbReference type="PANTHER" id="PTHR43081:SF1">
    <property type="entry name" value="ADENYLATE CYCLASE, TERMINAL-DIFFERENTIATION SPECIFIC"/>
    <property type="match status" value="1"/>
</dbReference>
<keyword evidence="1" id="KW-0472">Membrane</keyword>
<dbReference type="SUPFAM" id="SSF55073">
    <property type="entry name" value="Nucleotide cyclase"/>
    <property type="match status" value="1"/>
</dbReference>
<evidence type="ECO:0000259" key="2">
    <source>
        <dbReference type="PROSITE" id="PS50125"/>
    </source>
</evidence>
<dbReference type="Gene3D" id="3.30.70.1230">
    <property type="entry name" value="Nucleotide cyclase"/>
    <property type="match status" value="1"/>
</dbReference>
<evidence type="ECO:0000313" key="4">
    <source>
        <dbReference type="Proteomes" id="UP000503336"/>
    </source>
</evidence>
<dbReference type="GO" id="GO:0035556">
    <property type="term" value="P:intracellular signal transduction"/>
    <property type="evidence" value="ECO:0007669"/>
    <property type="project" value="InterPro"/>
</dbReference>
<name>A0A7L5BYB2_9RHOB</name>
<dbReference type="PROSITE" id="PS50125">
    <property type="entry name" value="GUANYLATE_CYCLASE_2"/>
    <property type="match status" value="1"/>
</dbReference>
<dbReference type="SMART" id="SM00044">
    <property type="entry name" value="CYCc"/>
    <property type="match status" value="1"/>
</dbReference>
<dbReference type="InterPro" id="IPR001054">
    <property type="entry name" value="A/G_cyclase"/>
</dbReference>
<feature type="transmembrane region" description="Helical" evidence="1">
    <location>
        <begin position="192"/>
        <end position="213"/>
    </location>
</feature>
<dbReference type="GO" id="GO:0009190">
    <property type="term" value="P:cyclic nucleotide biosynthetic process"/>
    <property type="evidence" value="ECO:0007669"/>
    <property type="project" value="InterPro"/>
</dbReference>
<dbReference type="CDD" id="cd07302">
    <property type="entry name" value="CHD"/>
    <property type="match status" value="1"/>
</dbReference>
<gene>
    <name evidence="3" type="ORF">G5B40_13805</name>
</gene>
<evidence type="ECO:0000313" key="3">
    <source>
        <dbReference type="EMBL" id="QIE56441.1"/>
    </source>
</evidence>
<feature type="domain" description="Guanylate cyclase" evidence="2">
    <location>
        <begin position="254"/>
        <end position="386"/>
    </location>
</feature>
<accession>A0A7L5BYB2</accession>
<organism evidence="3 4">
    <name type="scientific">Pikeienuella piscinae</name>
    <dbReference type="NCBI Taxonomy" id="2748098"/>
    <lineage>
        <taxon>Bacteria</taxon>
        <taxon>Pseudomonadati</taxon>
        <taxon>Pseudomonadota</taxon>
        <taxon>Alphaproteobacteria</taxon>
        <taxon>Rhodobacterales</taxon>
        <taxon>Paracoccaceae</taxon>
        <taxon>Pikeienuella</taxon>
    </lineage>
</organism>
<dbReference type="InterPro" id="IPR050697">
    <property type="entry name" value="Adenylyl/Guanylyl_Cyclase_3/4"/>
</dbReference>
<keyword evidence="1" id="KW-0812">Transmembrane</keyword>
<sequence>MTEPAPTQASTFAAEDARRLRWITVARTVALVGIIGVVAAVNPPASWSYYFSLISCFAITGWANYAVSRSRWEGAWRAYAFAALDFALLTFTLIVPAPGAREGLPDVFFLRFDSFDYFYVILASLAISLRPSLLVWGGLCGVAFWSVGLVWLARGEAVTLEEPGGPDDAAIRALANAANPHHLDLGVQFQGLAIFFITSILLAVAVAASLRLAMREAAQERRAANLSRYLPAEMIESLADRDAPFGAERETEAAILFADIVGFSRIAEQRAPHEVVALLREVQALIEAQVFAQGGVLDKFIGDGAMASFGAVRRDGEDGREAAVRAVECARGILAAAAERNRRGGEPARISVGLHFGPVVVGDVGSARRMELAVIGDAVNVAARLETMTRELGVGAAVSDQAVAAAGRPAGLRLIGPRPIQGREKPVTVWAIDQP</sequence>
<dbReference type="InterPro" id="IPR029787">
    <property type="entry name" value="Nucleotide_cyclase"/>
</dbReference>
<dbReference type="RefSeq" id="WP_165099702.1">
    <property type="nucleotide sequence ID" value="NZ_CP049056.1"/>
</dbReference>
<dbReference type="PANTHER" id="PTHR43081">
    <property type="entry name" value="ADENYLATE CYCLASE, TERMINAL-DIFFERENTIATION SPECIFIC-RELATED"/>
    <property type="match status" value="1"/>
</dbReference>
<feature type="transmembrane region" description="Helical" evidence="1">
    <location>
        <begin position="133"/>
        <end position="153"/>
    </location>
</feature>
<dbReference type="AlphaFoldDB" id="A0A7L5BYB2"/>
<evidence type="ECO:0000256" key="1">
    <source>
        <dbReference type="SAM" id="Phobius"/>
    </source>
</evidence>
<proteinExistence type="predicted"/>
<dbReference type="Pfam" id="PF00211">
    <property type="entry name" value="Guanylate_cyc"/>
    <property type="match status" value="1"/>
</dbReference>
<reference evidence="3 4" key="1">
    <citation type="submission" date="2020-02" db="EMBL/GenBank/DDBJ databases">
        <title>complete genome sequence of Rhodobacteraceae bacterium.</title>
        <authorList>
            <person name="Park J."/>
            <person name="Kim Y.-S."/>
            <person name="Kim K.-H."/>
        </authorList>
    </citation>
    <scope>NUCLEOTIDE SEQUENCE [LARGE SCALE GENOMIC DNA]</scope>
    <source>
        <strain evidence="3 4">RR4-56</strain>
    </source>
</reference>
<feature type="transmembrane region" description="Helical" evidence="1">
    <location>
        <begin position="47"/>
        <end position="67"/>
    </location>
</feature>
<protein>
    <submittedName>
        <fullName evidence="3">Adenylate/guanylate cyclase domain-containing protein</fullName>
    </submittedName>
</protein>
<feature type="transmembrane region" description="Helical" evidence="1">
    <location>
        <begin position="20"/>
        <end position="41"/>
    </location>
</feature>
<keyword evidence="1" id="KW-1133">Transmembrane helix</keyword>
<feature type="transmembrane region" description="Helical" evidence="1">
    <location>
        <begin position="79"/>
        <end position="96"/>
    </location>
</feature>
<dbReference type="KEGG" id="hdh:G5B40_13805"/>
<dbReference type="Proteomes" id="UP000503336">
    <property type="component" value="Chromosome"/>
</dbReference>
<dbReference type="EMBL" id="CP049056">
    <property type="protein sequence ID" value="QIE56441.1"/>
    <property type="molecule type" value="Genomic_DNA"/>
</dbReference>
<feature type="transmembrane region" description="Helical" evidence="1">
    <location>
        <begin position="108"/>
        <end position="126"/>
    </location>
</feature>
<keyword evidence="4" id="KW-1185">Reference proteome</keyword>